<evidence type="ECO:0000313" key="8">
    <source>
        <dbReference type="EMBL" id="AKU80271.1"/>
    </source>
</evidence>
<feature type="transmembrane region" description="Helical" evidence="6">
    <location>
        <begin position="674"/>
        <end position="696"/>
    </location>
</feature>
<evidence type="ECO:0000256" key="3">
    <source>
        <dbReference type="ARBA" id="ARBA00022692"/>
    </source>
</evidence>
<feature type="transmembrane region" description="Helical" evidence="6">
    <location>
        <begin position="796"/>
        <end position="816"/>
    </location>
</feature>
<dbReference type="InterPro" id="IPR038766">
    <property type="entry name" value="Membrane_comp_ABC_pdt"/>
</dbReference>
<feature type="transmembrane region" description="Helical" evidence="6">
    <location>
        <begin position="1437"/>
        <end position="1458"/>
    </location>
</feature>
<dbReference type="KEGG" id="stur:STURON_001025"/>
<evidence type="ECO:0000313" key="9">
    <source>
        <dbReference type="Proteomes" id="UP000067243"/>
    </source>
</evidence>
<dbReference type="Proteomes" id="UP000067243">
    <property type="component" value="Chromosome"/>
</dbReference>
<keyword evidence="4 6" id="KW-1133">Transmembrane helix</keyword>
<feature type="transmembrane region" description="Helical" evidence="6">
    <location>
        <begin position="1389"/>
        <end position="1417"/>
    </location>
</feature>
<proteinExistence type="predicted"/>
<dbReference type="STRING" id="216946.STURO_v1c10210"/>
<dbReference type="OrthoDB" id="386933at2"/>
<evidence type="ECO:0000256" key="6">
    <source>
        <dbReference type="SAM" id="Phobius"/>
    </source>
</evidence>
<protein>
    <recommendedName>
        <fullName evidence="7">ABC3 transporter permease C-terminal domain-containing protein</fullName>
    </recommendedName>
</protein>
<dbReference type="Pfam" id="PF02687">
    <property type="entry name" value="FtsX"/>
    <property type="match status" value="1"/>
</dbReference>
<reference evidence="8 9" key="1">
    <citation type="journal article" date="2015" name="Genome Announc.">
        <title>Complete Genome Sequence of Spiroplasma turonicum Strain Tab4cT, a Parasite of a Horse Fly, Haematopota sp. (Diptera: Tabanidae).</title>
        <authorList>
            <person name="Davis R.E."/>
            <person name="Shao J."/>
            <person name="Zhao Y."/>
            <person name="Gasparich G.E."/>
            <person name="Gaynor B.J."/>
            <person name="Donofrio N."/>
        </authorList>
    </citation>
    <scope>NUCLEOTIDE SEQUENCE [LARGE SCALE GENOMIC DNA]</scope>
    <source>
        <strain evidence="8 9">Tab4c</strain>
    </source>
</reference>
<dbReference type="RefSeq" id="WP_075048829.1">
    <property type="nucleotide sequence ID" value="NZ_CP012328.1"/>
</dbReference>
<feature type="domain" description="ABC3 transporter permease C-terminal" evidence="7">
    <location>
        <begin position="633"/>
        <end position="750"/>
    </location>
</feature>
<evidence type="ECO:0000256" key="1">
    <source>
        <dbReference type="ARBA" id="ARBA00004651"/>
    </source>
</evidence>
<sequence length="1475" mass="169322">MLLFKNGIKQLFKDWLQFLIYVTLISIGVIFTSAFGIVSSNLVRTNNSISQNFKGYDYSYKFTSSSYESNDTQTLSPFFAFSNDNVGYSKNFFPTITIGSDDSVLKKFEFKNEMQGSKSTYNSSIYKYADASKNEYLLNFGFGDVEGYQKTETQGNFSYLPNDSESILKLSDEEKIKRFVKEKEFGRFYVFNENSKAFKSSLIGQLYEKNNNFEGNLNDKQKKTALDIFNYMFYVNNSSFTSSIKNFILNNTINKNLNDQSNWTTIVNNFVNYSGKDINYESEDDFKTKGYNGRIGNLFTSEDTQKYFIVDEDAGKINNKSTKLWDFSTIKNYGSYYLKNYDTEKLFKSANTNEGNYFIDKVATLKAKDLFNSYYDLLSDLTNFDITYTNEVVMWDTKGKYRFVSAFTDYQSEDNTKRNVKFNNEDLYTIYEENPNKKDDFLSKRSFITTYGYYKNNNLQLGSEYGIIPKDAIPATMSNKLRLDAIGVDALNTYPTIYDEDILTNQVNDAIFYVNSSLFSELFNEKDAGATSTVINSKFQDVSKAYLKHTSNPDDLEKDINLFKLFAADNLINLGDITNQINNYYETSTLENEFDYSSLSRLNPKSFNDTKVFNMRSGFFGQASKVFLLISFIFCLILLSVILFITYNLTKKFLNSQRGQIGNLKALGVRKTKIIINFILYLSLPIILMVPIGWGISIAIQKPLINIFSIYFNIPVNAIFDWKFLLVEWFIFAVLAISLIWFISFMTVKKNPLILMQPNKGSKPNIALTKLFNRFSFIKFTNKIRGSLIAMSFKDLFVFSFVIFISTTILTVSASIPNALSTMSNEYYSAINYNNDYTYTEIIANNPFTKYNWRSSNGNDKEFNDQNSLFSSYMKKDGRYLSLFDSKGWSSEDYGNFFESIIKHKALGLNGYLLSTGNMKQIVDTSTEVYKGSNTSNGPKRTVNQIACSIMPSLFDQPAIDNAEYDECIKSMTNNVIPSTIKQKWTDDNNAFLSFSFNFNVIPYNESEDEVYTNIKAIDSKYNNIKLYGLNKDSKIKNINLKNRDSLYYESDDENIINASINETLKLKGYDVGSKINLKFDVEELGYLNNENSIQVATDNFIWKYNNEEIDVNNLDLGHFAYNSSSNNSVDKLYYEENGEYKEYKDLSKLSLQIKDTSVLNQEVFKKVNGEYKDISGNDLDIATKKEFNPFDIRVYENGVAQDIGLEDLINGTNSWWNIALENGLIKNKLETREINIKVLNVEKVYDSPKIYMDQVRLNKVIGFKNFDSNKLFKNDSKINIWSNAKMSKNVEPVDVFNRAIVKFKNWNNTTTKASKYMTDAIGFTDYINLKKAATSNLITSVSSISIVFITISMIVGIIIIYVITDLFVGRYKSFMNYMRVQGYSLREINSIILWIFLPLTILFSVLAISTTMGLMLGLVPKMLLSIEIAIPLMISWYVYIIVFIVSVLIFSTAYVIIIRSLFRVKLASLTGVAN</sequence>
<name>A0A0K1P7I4_9MOLU</name>
<evidence type="ECO:0000256" key="2">
    <source>
        <dbReference type="ARBA" id="ARBA00022475"/>
    </source>
</evidence>
<keyword evidence="3 6" id="KW-0812">Transmembrane</keyword>
<evidence type="ECO:0000256" key="5">
    <source>
        <dbReference type="ARBA" id="ARBA00023136"/>
    </source>
</evidence>
<dbReference type="EMBL" id="CP012328">
    <property type="protein sequence ID" value="AKU80271.1"/>
    <property type="molecule type" value="Genomic_DNA"/>
</dbReference>
<feature type="transmembrane region" description="Helical" evidence="6">
    <location>
        <begin position="726"/>
        <end position="748"/>
    </location>
</feature>
<dbReference type="GO" id="GO:0005886">
    <property type="term" value="C:plasma membrane"/>
    <property type="evidence" value="ECO:0007669"/>
    <property type="project" value="UniProtKB-SubCell"/>
</dbReference>
<evidence type="ECO:0000259" key="7">
    <source>
        <dbReference type="Pfam" id="PF02687"/>
    </source>
</evidence>
<dbReference type="PATRIC" id="fig|216946.3.peg.1061"/>
<evidence type="ECO:0000256" key="4">
    <source>
        <dbReference type="ARBA" id="ARBA00022989"/>
    </source>
</evidence>
<accession>A0A0K1P7I4</accession>
<feature type="transmembrane region" description="Helical" evidence="6">
    <location>
        <begin position="626"/>
        <end position="647"/>
    </location>
</feature>
<comment type="subcellular location">
    <subcellularLocation>
        <location evidence="1">Cell membrane</location>
        <topology evidence="1">Multi-pass membrane protein</topology>
    </subcellularLocation>
</comment>
<keyword evidence="2" id="KW-1003">Cell membrane</keyword>
<feature type="transmembrane region" description="Helical" evidence="6">
    <location>
        <begin position="1345"/>
        <end position="1369"/>
    </location>
</feature>
<dbReference type="PANTHER" id="PTHR30287">
    <property type="entry name" value="MEMBRANE COMPONENT OF PREDICTED ABC SUPERFAMILY METABOLITE UPTAKE TRANSPORTER"/>
    <property type="match status" value="1"/>
</dbReference>
<dbReference type="InterPro" id="IPR003838">
    <property type="entry name" value="ABC3_permease_C"/>
</dbReference>
<feature type="transmembrane region" description="Helical" evidence="6">
    <location>
        <begin position="15"/>
        <end position="38"/>
    </location>
</feature>
<keyword evidence="9" id="KW-1185">Reference proteome</keyword>
<feature type="transmembrane region" description="Helical" evidence="6">
    <location>
        <begin position="703"/>
        <end position="720"/>
    </location>
</feature>
<keyword evidence="5 6" id="KW-0472">Membrane</keyword>
<dbReference type="PANTHER" id="PTHR30287:SF2">
    <property type="entry name" value="BLL1001 PROTEIN"/>
    <property type="match status" value="1"/>
</dbReference>
<organism evidence="8 9">
    <name type="scientific">Spiroplasma turonicum</name>
    <dbReference type="NCBI Taxonomy" id="216946"/>
    <lineage>
        <taxon>Bacteria</taxon>
        <taxon>Bacillati</taxon>
        <taxon>Mycoplasmatota</taxon>
        <taxon>Mollicutes</taxon>
        <taxon>Entomoplasmatales</taxon>
        <taxon>Spiroplasmataceae</taxon>
        <taxon>Spiroplasma</taxon>
    </lineage>
</organism>
<gene>
    <name evidence="8" type="ORF">STURON_001025</name>
</gene>